<dbReference type="Pfam" id="PF02515">
    <property type="entry name" value="CoA_transf_3"/>
    <property type="match status" value="1"/>
</dbReference>
<dbReference type="PANTHER" id="PTHR48207:SF3">
    <property type="entry name" value="SUCCINATE--HYDROXYMETHYLGLUTARATE COA-TRANSFERASE"/>
    <property type="match status" value="1"/>
</dbReference>
<dbReference type="InterPro" id="IPR044855">
    <property type="entry name" value="CoA-Trfase_III_dom3_sf"/>
</dbReference>
<dbReference type="InterPro" id="IPR050483">
    <property type="entry name" value="CoA-transferase_III_domain"/>
</dbReference>
<dbReference type="PANTHER" id="PTHR48207">
    <property type="entry name" value="SUCCINATE--HYDROXYMETHYLGLUTARATE COA-TRANSFERASE"/>
    <property type="match status" value="1"/>
</dbReference>
<comment type="caution">
    <text evidence="2">The sequence shown here is derived from an EMBL/GenBank/DDBJ whole genome shotgun (WGS) entry which is preliminary data.</text>
</comment>
<name>A0A537JGH3_9BACT</name>
<proteinExistence type="predicted"/>
<evidence type="ECO:0000313" key="3">
    <source>
        <dbReference type="Proteomes" id="UP000320048"/>
    </source>
</evidence>
<dbReference type="Gene3D" id="3.30.1540.10">
    <property type="entry name" value="formyl-coa transferase, domain 3"/>
    <property type="match status" value="1"/>
</dbReference>
<evidence type="ECO:0000313" key="2">
    <source>
        <dbReference type="EMBL" id="TMI82641.1"/>
    </source>
</evidence>
<evidence type="ECO:0000256" key="1">
    <source>
        <dbReference type="ARBA" id="ARBA00022679"/>
    </source>
</evidence>
<keyword evidence="1 2" id="KW-0808">Transferase</keyword>
<organism evidence="2 3">
    <name type="scientific">Candidatus Segetimicrobium genomatis</name>
    <dbReference type="NCBI Taxonomy" id="2569760"/>
    <lineage>
        <taxon>Bacteria</taxon>
        <taxon>Bacillati</taxon>
        <taxon>Candidatus Sysuimicrobiota</taxon>
        <taxon>Candidatus Sysuimicrobiia</taxon>
        <taxon>Candidatus Sysuimicrobiales</taxon>
        <taxon>Candidatus Segetimicrobiaceae</taxon>
        <taxon>Candidatus Segetimicrobium</taxon>
    </lineage>
</organism>
<dbReference type="GO" id="GO:0008410">
    <property type="term" value="F:CoA-transferase activity"/>
    <property type="evidence" value="ECO:0007669"/>
    <property type="project" value="TreeGrafter"/>
</dbReference>
<dbReference type="SUPFAM" id="SSF89796">
    <property type="entry name" value="CoA-transferase family III (CaiB/BaiF)"/>
    <property type="match status" value="1"/>
</dbReference>
<sequence>MAAGPLVGLTVLDLSTIVSGGTVTSLLADLGAQVVKIEHPEGGDPLRSWGPFVAGVSVWWKVVSRNKKSITLNLSRPRGQQLLTELVDRADALVENFRPGTLERWGVAPAALLERNPRLVILRISGFGQTGPYRHRPGFGTVAEAMSGLVALSGFPDSPPLLPPLPMADEVAGLTGALAVMAAIHHRGRSGRGQVIDVSLYEPLFRLLIPYVTQYTALGILAQRTGNSFSDAAPRNLYRAGDGTWIALSATSQRVFERLAAAIGRPDLVDDPRFRDNTARVGHREELDAIVAEWMAARPQEEILARLEESGAVAGPVYDVPRILEDPQYAAREDVIPVQDPDLGEIKMVGVVPKFSETPGAVTHPGPRLGAHNHEIYGGWLGLDDGALARLAAEGVV</sequence>
<dbReference type="InterPro" id="IPR023606">
    <property type="entry name" value="CoA-Trfase_III_dom_1_sf"/>
</dbReference>
<dbReference type="EMBL" id="VBAO01000116">
    <property type="protein sequence ID" value="TMI82641.1"/>
    <property type="molecule type" value="Genomic_DNA"/>
</dbReference>
<reference evidence="2 3" key="1">
    <citation type="journal article" date="2019" name="Nat. Microbiol.">
        <title>Mediterranean grassland soil C-N compound turnover is dependent on rainfall and depth, and is mediated by genomically divergent microorganisms.</title>
        <authorList>
            <person name="Diamond S."/>
            <person name="Andeer P.F."/>
            <person name="Li Z."/>
            <person name="Crits-Christoph A."/>
            <person name="Burstein D."/>
            <person name="Anantharaman K."/>
            <person name="Lane K.R."/>
            <person name="Thomas B.C."/>
            <person name="Pan C."/>
            <person name="Northen T.R."/>
            <person name="Banfield J.F."/>
        </authorList>
    </citation>
    <scope>NUCLEOTIDE SEQUENCE [LARGE SCALE GENOMIC DNA]</scope>
    <source>
        <strain evidence="2">NP_7</strain>
    </source>
</reference>
<dbReference type="AlphaFoldDB" id="A0A537JGH3"/>
<protein>
    <submittedName>
        <fullName evidence="2">CoA transferase</fullName>
    </submittedName>
</protein>
<dbReference type="Gene3D" id="3.40.50.10540">
    <property type="entry name" value="Crotonobetainyl-coa:carnitine coa-transferase, domain 1"/>
    <property type="match status" value="1"/>
</dbReference>
<gene>
    <name evidence="2" type="ORF">E6H04_04440</name>
</gene>
<dbReference type="InterPro" id="IPR003673">
    <property type="entry name" value="CoA-Trfase_fam_III"/>
</dbReference>
<accession>A0A537JGH3</accession>
<dbReference type="Proteomes" id="UP000320048">
    <property type="component" value="Unassembled WGS sequence"/>
</dbReference>